<dbReference type="CDD" id="cd09071">
    <property type="entry name" value="FAR_C"/>
    <property type="match status" value="1"/>
</dbReference>
<keyword evidence="7" id="KW-0472">Membrane</keyword>
<dbReference type="GeneID" id="100901698"/>
<keyword evidence="3 9" id="KW-0444">Lipid biosynthesis</keyword>
<dbReference type="InterPro" id="IPR033640">
    <property type="entry name" value="FAR_C"/>
</dbReference>
<feature type="domain" description="Thioester reductase (TE)" evidence="11">
    <location>
        <begin position="24"/>
        <end position="296"/>
    </location>
</feature>
<dbReference type="GO" id="GO:0102965">
    <property type="term" value="F:alcohol-forming long-chain fatty acyl-CoA reductase activity"/>
    <property type="evidence" value="ECO:0007669"/>
    <property type="project" value="UniProtKB-EC"/>
</dbReference>
<organism evidence="12 13">
    <name type="scientific">Galendromus occidentalis</name>
    <name type="common">western predatory mite</name>
    <dbReference type="NCBI Taxonomy" id="34638"/>
    <lineage>
        <taxon>Eukaryota</taxon>
        <taxon>Metazoa</taxon>
        <taxon>Ecdysozoa</taxon>
        <taxon>Arthropoda</taxon>
        <taxon>Chelicerata</taxon>
        <taxon>Arachnida</taxon>
        <taxon>Acari</taxon>
        <taxon>Parasitiformes</taxon>
        <taxon>Mesostigmata</taxon>
        <taxon>Gamasina</taxon>
        <taxon>Phytoseioidea</taxon>
        <taxon>Phytoseiidae</taxon>
        <taxon>Typhlodrominae</taxon>
        <taxon>Galendromus</taxon>
    </lineage>
</organism>
<comment type="function">
    <text evidence="9">Catalyzes the reduction of fatty acyl-CoA to fatty alcohols.</text>
</comment>
<name>A0AAJ6QVL2_9ACAR</name>
<dbReference type="GO" id="GO:0080019">
    <property type="term" value="F:alcohol-forming very long-chain fatty acyl-CoA reductase activity"/>
    <property type="evidence" value="ECO:0007669"/>
    <property type="project" value="InterPro"/>
</dbReference>
<dbReference type="AlphaFoldDB" id="A0AAJ6QVL2"/>
<evidence type="ECO:0000256" key="8">
    <source>
        <dbReference type="ARBA" id="ARBA00052530"/>
    </source>
</evidence>
<dbReference type="Pfam" id="PF07993">
    <property type="entry name" value="NAD_binding_4"/>
    <property type="match status" value="1"/>
</dbReference>
<keyword evidence="4" id="KW-0812">Transmembrane</keyword>
<dbReference type="GO" id="GO:0035336">
    <property type="term" value="P:long-chain fatty-acyl-CoA metabolic process"/>
    <property type="evidence" value="ECO:0007669"/>
    <property type="project" value="TreeGrafter"/>
</dbReference>
<gene>
    <name evidence="13" type="primary">LOC100901698</name>
</gene>
<dbReference type="RefSeq" id="XP_003745308.1">
    <property type="nucleotide sequence ID" value="XM_003745260.1"/>
</dbReference>
<sequence>MDFSEDTLNKSDISNFFAGKSVFLTGGSGFLGKAILEKLLRSCPDIRCIYVLMRPKRGTSVQDRLQKILSEPLFTETLRRRVEARSKVHVVEGDVLLPQLGVSSQDRATLIHEVNIIIHSAASVRFDEPLKEAVNMNMGGTLRVLELAKEVENLVSMVHISTAYANCTLSEAEERIYDLDHSAHGILQMCEWMDEKSLKEVSSSILGTYPNTYTCTKAYAEHLVRESQAEHNIPIVIVRPSIVLATWNEPFVGWLDNINGPSGLFMVAGLGLLRAAPVTLRETFPDLVPLDLVVNTVIVAAKHRADPGVGPLPILHATAGPQNRISWQKMRRINLRLARTYPLVQMLRYPRMDFAFNDLHHKYMMFFHHYLPAHLAHFAVSLAGKPSKIARRYQRMINTIDILMFFYTTDPIFRKQKAEALFKSLNETDQYLFPMLADRMDWEVYLKGYLFGIRYFLLKEDLTTLPAARKRLTVLKAADLASTPLTLCFLYLMISWLISCLSMASTVIPS</sequence>
<evidence type="ECO:0000256" key="2">
    <source>
        <dbReference type="ARBA" id="ARBA00005928"/>
    </source>
</evidence>
<comment type="catalytic activity">
    <reaction evidence="8 9">
        <text>a long-chain fatty acyl-CoA + 2 NADPH + 2 H(+) = a long-chain primary fatty alcohol + 2 NADP(+) + CoA</text>
        <dbReference type="Rhea" id="RHEA:52716"/>
        <dbReference type="ChEBI" id="CHEBI:15378"/>
        <dbReference type="ChEBI" id="CHEBI:57287"/>
        <dbReference type="ChEBI" id="CHEBI:57783"/>
        <dbReference type="ChEBI" id="CHEBI:58349"/>
        <dbReference type="ChEBI" id="CHEBI:77396"/>
        <dbReference type="ChEBI" id="CHEBI:83139"/>
        <dbReference type="EC" id="1.2.1.84"/>
    </reaction>
</comment>
<evidence type="ECO:0000313" key="13">
    <source>
        <dbReference type="RefSeq" id="XP_003745308.1"/>
    </source>
</evidence>
<dbReference type="Pfam" id="PF03015">
    <property type="entry name" value="Sterile"/>
    <property type="match status" value="1"/>
</dbReference>
<dbReference type="KEGG" id="goe:100901698"/>
<dbReference type="InterPro" id="IPR013120">
    <property type="entry name" value="FAR_NAD-bd"/>
</dbReference>
<feature type="domain" description="Fatty acyl-CoA reductase C-terminal" evidence="10">
    <location>
        <begin position="369"/>
        <end position="460"/>
    </location>
</feature>
<dbReference type="EC" id="1.2.1.84" evidence="9"/>
<comment type="similarity">
    <text evidence="2 9">Belongs to the fatty acyl-CoA reductase family.</text>
</comment>
<proteinExistence type="inferred from homology"/>
<dbReference type="GO" id="GO:0016020">
    <property type="term" value="C:membrane"/>
    <property type="evidence" value="ECO:0007669"/>
    <property type="project" value="UniProtKB-SubCell"/>
</dbReference>
<keyword evidence="5" id="KW-1133">Transmembrane helix</keyword>
<dbReference type="PANTHER" id="PTHR11011">
    <property type="entry name" value="MALE STERILITY PROTEIN 2-RELATED"/>
    <property type="match status" value="1"/>
</dbReference>
<keyword evidence="9" id="KW-0560">Oxidoreductase</keyword>
<evidence type="ECO:0000256" key="9">
    <source>
        <dbReference type="RuleBase" id="RU363097"/>
    </source>
</evidence>
<accession>A0AAJ6QVL2</accession>
<dbReference type="InterPro" id="IPR026055">
    <property type="entry name" value="FAR"/>
</dbReference>
<dbReference type="PANTHER" id="PTHR11011:SF116">
    <property type="entry name" value="FATTY ACYL-COA REDUCTASE CG5065-RELATED"/>
    <property type="match status" value="1"/>
</dbReference>
<evidence type="ECO:0000256" key="3">
    <source>
        <dbReference type="ARBA" id="ARBA00022516"/>
    </source>
</evidence>
<keyword evidence="6 9" id="KW-0443">Lipid metabolism</keyword>
<dbReference type="Gene3D" id="3.40.50.720">
    <property type="entry name" value="NAD(P)-binding Rossmann-like Domain"/>
    <property type="match status" value="1"/>
</dbReference>
<evidence type="ECO:0000259" key="10">
    <source>
        <dbReference type="Pfam" id="PF03015"/>
    </source>
</evidence>
<dbReference type="SUPFAM" id="SSF51735">
    <property type="entry name" value="NAD(P)-binding Rossmann-fold domains"/>
    <property type="match status" value="1"/>
</dbReference>
<evidence type="ECO:0000313" key="12">
    <source>
        <dbReference type="Proteomes" id="UP000694867"/>
    </source>
</evidence>
<comment type="subcellular location">
    <subcellularLocation>
        <location evidence="1">Membrane</location>
        <topology evidence="1">Multi-pass membrane protein</topology>
    </subcellularLocation>
</comment>
<dbReference type="Proteomes" id="UP000694867">
    <property type="component" value="Unplaced"/>
</dbReference>
<evidence type="ECO:0000256" key="1">
    <source>
        <dbReference type="ARBA" id="ARBA00004141"/>
    </source>
</evidence>
<reference evidence="13" key="1">
    <citation type="submission" date="2025-08" db="UniProtKB">
        <authorList>
            <consortium name="RefSeq"/>
        </authorList>
    </citation>
    <scope>IDENTIFICATION</scope>
</reference>
<evidence type="ECO:0000259" key="11">
    <source>
        <dbReference type="Pfam" id="PF07993"/>
    </source>
</evidence>
<dbReference type="FunFam" id="3.40.50.720:FF:000143">
    <property type="entry name" value="Fatty acyl-CoA reductase"/>
    <property type="match status" value="1"/>
</dbReference>
<dbReference type="GO" id="GO:0005777">
    <property type="term" value="C:peroxisome"/>
    <property type="evidence" value="ECO:0007669"/>
    <property type="project" value="TreeGrafter"/>
</dbReference>
<keyword evidence="12" id="KW-1185">Reference proteome</keyword>
<keyword evidence="9" id="KW-0521">NADP</keyword>
<protein>
    <recommendedName>
        <fullName evidence="9">Fatty acyl-CoA reductase</fullName>
        <ecNumber evidence="9">1.2.1.84</ecNumber>
    </recommendedName>
</protein>
<evidence type="ECO:0000256" key="6">
    <source>
        <dbReference type="ARBA" id="ARBA00023098"/>
    </source>
</evidence>
<evidence type="ECO:0000256" key="5">
    <source>
        <dbReference type="ARBA" id="ARBA00022989"/>
    </source>
</evidence>
<evidence type="ECO:0000256" key="7">
    <source>
        <dbReference type="ARBA" id="ARBA00023136"/>
    </source>
</evidence>
<dbReference type="InterPro" id="IPR036291">
    <property type="entry name" value="NAD(P)-bd_dom_sf"/>
</dbReference>
<dbReference type="CDD" id="cd05236">
    <property type="entry name" value="FAR-N_SDR_e"/>
    <property type="match status" value="1"/>
</dbReference>
<evidence type="ECO:0000256" key="4">
    <source>
        <dbReference type="ARBA" id="ARBA00022692"/>
    </source>
</evidence>